<protein>
    <submittedName>
        <fullName evidence="2">Uncharacterized protein</fullName>
    </submittedName>
</protein>
<organism evidence="2 3">
    <name type="scientific">Clitoria ternatea</name>
    <name type="common">Butterfly pea</name>
    <dbReference type="NCBI Taxonomy" id="43366"/>
    <lineage>
        <taxon>Eukaryota</taxon>
        <taxon>Viridiplantae</taxon>
        <taxon>Streptophyta</taxon>
        <taxon>Embryophyta</taxon>
        <taxon>Tracheophyta</taxon>
        <taxon>Spermatophyta</taxon>
        <taxon>Magnoliopsida</taxon>
        <taxon>eudicotyledons</taxon>
        <taxon>Gunneridae</taxon>
        <taxon>Pentapetalae</taxon>
        <taxon>rosids</taxon>
        <taxon>fabids</taxon>
        <taxon>Fabales</taxon>
        <taxon>Fabaceae</taxon>
        <taxon>Papilionoideae</taxon>
        <taxon>50 kb inversion clade</taxon>
        <taxon>NPAAA clade</taxon>
        <taxon>indigoferoid/millettioid clade</taxon>
        <taxon>Phaseoleae</taxon>
        <taxon>Clitoria</taxon>
    </lineage>
</organism>
<name>A0AAN9JSV3_CLITE</name>
<evidence type="ECO:0000313" key="3">
    <source>
        <dbReference type="Proteomes" id="UP001359559"/>
    </source>
</evidence>
<sequence>MASYRDDLQLNDSSQEVVISQKEFAWWCESWRRALVVSLIGKSCRLQITVTHQTHTQQRLVLFLSLLSFIVFSFFLFPLLSASLSLSPPDHAYAFFRKGYNPTEIFFLIFRSQNVFCEPNVTASQS</sequence>
<keyword evidence="1" id="KW-1133">Transmembrane helix</keyword>
<keyword evidence="1" id="KW-0472">Membrane</keyword>
<accession>A0AAN9JSV3</accession>
<reference evidence="2 3" key="1">
    <citation type="submission" date="2024-01" db="EMBL/GenBank/DDBJ databases">
        <title>The genomes of 5 underutilized Papilionoideae crops provide insights into root nodulation and disease resistance.</title>
        <authorList>
            <person name="Yuan L."/>
        </authorList>
    </citation>
    <scope>NUCLEOTIDE SEQUENCE [LARGE SCALE GENOMIC DNA]</scope>
    <source>
        <strain evidence="2">LY-2023</strain>
        <tissue evidence="2">Leaf</tissue>
    </source>
</reference>
<dbReference type="AlphaFoldDB" id="A0AAN9JSV3"/>
<keyword evidence="3" id="KW-1185">Reference proteome</keyword>
<gene>
    <name evidence="2" type="ORF">RJT34_14370</name>
</gene>
<evidence type="ECO:0000256" key="1">
    <source>
        <dbReference type="SAM" id="Phobius"/>
    </source>
</evidence>
<evidence type="ECO:0000313" key="2">
    <source>
        <dbReference type="EMBL" id="KAK7303463.1"/>
    </source>
</evidence>
<dbReference type="Proteomes" id="UP001359559">
    <property type="component" value="Unassembled WGS sequence"/>
</dbReference>
<keyword evidence="1" id="KW-0812">Transmembrane</keyword>
<dbReference type="EMBL" id="JAYKXN010000003">
    <property type="protein sequence ID" value="KAK7303463.1"/>
    <property type="molecule type" value="Genomic_DNA"/>
</dbReference>
<comment type="caution">
    <text evidence="2">The sequence shown here is derived from an EMBL/GenBank/DDBJ whole genome shotgun (WGS) entry which is preliminary data.</text>
</comment>
<proteinExistence type="predicted"/>
<feature type="transmembrane region" description="Helical" evidence="1">
    <location>
        <begin position="60"/>
        <end position="80"/>
    </location>
</feature>